<proteinExistence type="predicted"/>
<keyword evidence="2" id="KW-1185">Reference proteome</keyword>
<accession>A0A068Y0M3</accession>
<dbReference type="Proteomes" id="UP000017246">
    <property type="component" value="Unassembled WGS sequence"/>
</dbReference>
<organism evidence="1 2">
    <name type="scientific">Echinococcus multilocularis</name>
    <name type="common">Fox tapeworm</name>
    <dbReference type="NCBI Taxonomy" id="6211"/>
    <lineage>
        <taxon>Eukaryota</taxon>
        <taxon>Metazoa</taxon>
        <taxon>Spiralia</taxon>
        <taxon>Lophotrochozoa</taxon>
        <taxon>Platyhelminthes</taxon>
        <taxon>Cestoda</taxon>
        <taxon>Eucestoda</taxon>
        <taxon>Cyclophyllidea</taxon>
        <taxon>Taeniidae</taxon>
        <taxon>Echinococcus</taxon>
    </lineage>
</organism>
<evidence type="ECO:0000313" key="1">
    <source>
        <dbReference type="EMBL" id="CDS35908.1"/>
    </source>
</evidence>
<name>A0A068Y0M3_ECHMU</name>
<dbReference type="EMBL" id="LN902841">
    <property type="protein sequence ID" value="CDS35908.1"/>
    <property type="molecule type" value="Genomic_DNA"/>
</dbReference>
<dbReference type="AlphaFoldDB" id="A0A068Y0M3"/>
<reference evidence="1" key="2">
    <citation type="submission" date="2015-11" db="EMBL/GenBank/DDBJ databases">
        <authorList>
            <person name="Zhang Y."/>
            <person name="Guo Z."/>
        </authorList>
    </citation>
    <scope>NUCLEOTIDE SEQUENCE</scope>
</reference>
<sequence>MNFFTNTILNVIVNGEREAQVQSFAKGLHKVEKGGGAAAAREAASYG</sequence>
<protein>
    <submittedName>
        <fullName evidence="1">Uncharacterized protein</fullName>
    </submittedName>
</protein>
<gene>
    <name evidence="1" type="ORF">EmuJ_001186400</name>
</gene>
<reference evidence="1" key="1">
    <citation type="journal article" date="2013" name="Nature">
        <title>The genomes of four tapeworm species reveal adaptations to parasitism.</title>
        <authorList>
            <person name="Tsai I.J."/>
            <person name="Zarowiecki M."/>
            <person name="Holroyd N."/>
            <person name="Garciarrubio A."/>
            <person name="Sanchez-Flores A."/>
            <person name="Brooks K.L."/>
            <person name="Tracey A."/>
            <person name="Bobes R.J."/>
            <person name="Fragoso G."/>
            <person name="Sciutto E."/>
            <person name="Aslett M."/>
            <person name="Beasley H."/>
            <person name="Bennett H.M."/>
            <person name="Cai J."/>
            <person name="Camicia F."/>
            <person name="Clark R."/>
            <person name="Cucher M."/>
            <person name="De Silva N."/>
            <person name="Day T.A."/>
            <person name="Deplazes P."/>
            <person name="Estrada K."/>
            <person name="Fernandez C."/>
            <person name="Holland P.W."/>
            <person name="Hou J."/>
            <person name="Hu S."/>
            <person name="Huckvale T."/>
            <person name="Hung S.S."/>
            <person name="Kamenetzky L."/>
            <person name="Keane J.A."/>
            <person name="Kiss F."/>
            <person name="Koziol U."/>
            <person name="Lambert O."/>
            <person name="Liu K."/>
            <person name="Luo X."/>
            <person name="Luo Y."/>
            <person name="Macchiaroli N."/>
            <person name="Nichol S."/>
            <person name="Paps J."/>
            <person name="Parkinson J."/>
            <person name="Pouchkina-Stantcheva N."/>
            <person name="Riddiford N."/>
            <person name="Rosenzvit M."/>
            <person name="Salinas G."/>
            <person name="Wasmuth J.D."/>
            <person name="Zamanian M."/>
            <person name="Zheng Y."/>
            <person name="Cai X."/>
            <person name="Soberon X."/>
            <person name="Olson P.D."/>
            <person name="Laclette J.P."/>
            <person name="Brehm K."/>
            <person name="Berriman M."/>
            <person name="Garciarrubio A."/>
            <person name="Bobes R.J."/>
            <person name="Fragoso G."/>
            <person name="Sanchez-Flores A."/>
            <person name="Estrada K."/>
            <person name="Cevallos M.A."/>
            <person name="Morett E."/>
            <person name="Gonzalez V."/>
            <person name="Portillo T."/>
            <person name="Ochoa-Leyva A."/>
            <person name="Jose M.V."/>
            <person name="Sciutto E."/>
            <person name="Landa A."/>
            <person name="Jimenez L."/>
            <person name="Valdes V."/>
            <person name="Carrero J.C."/>
            <person name="Larralde C."/>
            <person name="Morales-Montor J."/>
            <person name="Limon-Lason J."/>
            <person name="Soberon X."/>
            <person name="Laclette J.P."/>
        </authorList>
    </citation>
    <scope>NUCLEOTIDE SEQUENCE [LARGE SCALE GENOMIC DNA]</scope>
</reference>
<evidence type="ECO:0000313" key="2">
    <source>
        <dbReference type="Proteomes" id="UP000017246"/>
    </source>
</evidence>